<dbReference type="SUPFAM" id="SSF53448">
    <property type="entry name" value="Nucleotide-diphospho-sugar transferases"/>
    <property type="match status" value="1"/>
</dbReference>
<organism evidence="1 2">
    <name type="scientific">Actinomadura macrotermitis</name>
    <dbReference type="NCBI Taxonomy" id="2585200"/>
    <lineage>
        <taxon>Bacteria</taxon>
        <taxon>Bacillati</taxon>
        <taxon>Actinomycetota</taxon>
        <taxon>Actinomycetes</taxon>
        <taxon>Streptosporangiales</taxon>
        <taxon>Thermomonosporaceae</taxon>
        <taxon>Actinomadura</taxon>
    </lineage>
</organism>
<dbReference type="InterPro" id="IPR029044">
    <property type="entry name" value="Nucleotide-diphossugar_trans"/>
</dbReference>
<reference evidence="1 2" key="1">
    <citation type="submission" date="2019-10" db="EMBL/GenBank/DDBJ databases">
        <title>Actinomadura rubteroloni sp. nov. and Actinomadura macrotermitis sp. nov., isolated from the gut of fungus growing-termite Macrotermes natalensis.</title>
        <authorList>
            <person name="Benndorf R."/>
            <person name="Martin K."/>
            <person name="Kuefner M."/>
            <person name="De Beer W."/>
            <person name="Kaster A.-K."/>
            <person name="Vollmers J."/>
            <person name="Poulsen M."/>
            <person name="Beemelmanns C."/>
        </authorList>
    </citation>
    <scope>NUCLEOTIDE SEQUENCE [LARGE SCALE GENOMIC DNA]</scope>
    <source>
        <strain evidence="1 2">RB68</strain>
    </source>
</reference>
<comment type="caution">
    <text evidence="1">The sequence shown here is derived from an EMBL/GenBank/DDBJ whole genome shotgun (WGS) entry which is preliminary data.</text>
</comment>
<dbReference type="EMBL" id="WEGH01000001">
    <property type="protein sequence ID" value="MQY02886.1"/>
    <property type="molecule type" value="Genomic_DNA"/>
</dbReference>
<gene>
    <name evidence="1" type="ORF">ACRB68_09210</name>
</gene>
<accession>A0A7K0BP78</accession>
<dbReference type="Proteomes" id="UP000487268">
    <property type="component" value="Unassembled WGS sequence"/>
</dbReference>
<proteinExistence type="predicted"/>
<protein>
    <recommendedName>
        <fullName evidence="3">Glycosyltransferase</fullName>
    </recommendedName>
</protein>
<keyword evidence="2" id="KW-1185">Reference proteome</keyword>
<sequence length="283" mass="30759">MAVVVPAGPADDAVDTVASVLTYLEDPVLVLVIDDTRGRRPEMARLRGLGAPVRVMDPPPAPKGTYGGLWLKLAAALRHAVERAEFDMLLRLDADALLLGPGIERAAGERFAADPAVGMLGSYRVGPDGGGRDWSYAARVLRRECGWRGLTRPRMRRTLRAVMAEARTAGYTPGEHALGAACIYRADLLHALYRRGRLDLPDLAASRAGEDHLFGLLTLAAGYRIGDFSGPGDPMALRWRGLPAAPEQLVAEGRLVTHSVRSYRDLDERQIREYFATRRANGG</sequence>
<evidence type="ECO:0008006" key="3">
    <source>
        <dbReference type="Google" id="ProtNLM"/>
    </source>
</evidence>
<evidence type="ECO:0000313" key="1">
    <source>
        <dbReference type="EMBL" id="MQY02886.1"/>
    </source>
</evidence>
<dbReference type="Gene3D" id="3.90.550.10">
    <property type="entry name" value="Spore Coat Polysaccharide Biosynthesis Protein SpsA, Chain A"/>
    <property type="match status" value="1"/>
</dbReference>
<name>A0A7K0BP78_9ACTN</name>
<dbReference type="AlphaFoldDB" id="A0A7K0BP78"/>
<evidence type="ECO:0000313" key="2">
    <source>
        <dbReference type="Proteomes" id="UP000487268"/>
    </source>
</evidence>